<evidence type="ECO:0000259" key="1">
    <source>
        <dbReference type="PROSITE" id="PS50011"/>
    </source>
</evidence>
<dbReference type="OrthoDB" id="4368010at2"/>
<dbReference type="RefSeq" id="WP_042580775.1">
    <property type="nucleotide sequence ID" value="NZ_JXQQ01000049.1"/>
</dbReference>
<gene>
    <name evidence="2" type="ORF">RT97_21065</name>
</gene>
<name>A0A0D0LG98_VARPD</name>
<proteinExistence type="predicted"/>
<sequence>MLSLLALSCPQCSAPLPRAARWRTVNCSYCGATITRGEETVEREGFRAAWRRANADVAGGRIVQWRGARYRVLAPLGFGEHSEVLFAERLGAVPERVTLKLAREASDNDVLLREGAVLQALQSLSVPGAAYFTRRLPQPLGTGIAEGLGDGKRQALVLRHPNGFWGSLQDVLQANPQGIDARHAVWIWRRMLEVLAFVHGAGWAHRDLSPAHALVHPRDHGVLIIGWSQARQPSGSALAAAAARDLAQAAWTVRAALHGGAAGDTVDPGLGAHTPAPLAALLRQCSEDTAFCERLGAQGIEQALSDASREAFGAPQFVHFDPAPRLGG</sequence>
<keyword evidence="2" id="KW-0723">Serine/threonine-protein kinase</keyword>
<evidence type="ECO:0000313" key="3">
    <source>
        <dbReference type="Proteomes" id="UP000032067"/>
    </source>
</evidence>
<keyword evidence="2" id="KW-0808">Transferase</keyword>
<dbReference type="EMBL" id="JXQQ01000049">
    <property type="protein sequence ID" value="KIQ28213.1"/>
    <property type="molecule type" value="Genomic_DNA"/>
</dbReference>
<dbReference type="Proteomes" id="UP000032067">
    <property type="component" value="Unassembled WGS sequence"/>
</dbReference>
<dbReference type="GO" id="GO:0004674">
    <property type="term" value="F:protein serine/threonine kinase activity"/>
    <property type="evidence" value="ECO:0007669"/>
    <property type="project" value="UniProtKB-KW"/>
</dbReference>
<dbReference type="PROSITE" id="PS50011">
    <property type="entry name" value="PROTEIN_KINASE_DOM"/>
    <property type="match status" value="1"/>
</dbReference>
<accession>A0A0D0LG98</accession>
<dbReference type="Gene3D" id="3.30.200.20">
    <property type="entry name" value="Phosphorylase Kinase, domain 1"/>
    <property type="match status" value="1"/>
</dbReference>
<evidence type="ECO:0000313" key="2">
    <source>
        <dbReference type="EMBL" id="KIQ28213.1"/>
    </source>
</evidence>
<comment type="caution">
    <text evidence="2">The sequence shown here is derived from an EMBL/GenBank/DDBJ whole genome shotgun (WGS) entry which is preliminary data.</text>
</comment>
<reference evidence="2 3" key="1">
    <citation type="submission" date="2014-12" db="EMBL/GenBank/DDBJ databases">
        <title>16Stimator: statistical estimation of ribosomal gene copy numbers from draft genome assemblies.</title>
        <authorList>
            <person name="Perisin M.A."/>
            <person name="Vetter M."/>
            <person name="Gilbert J.A."/>
            <person name="Bergelson J."/>
        </authorList>
    </citation>
    <scope>NUCLEOTIDE SEQUENCE [LARGE SCALE GENOMIC DNA]</scope>
    <source>
        <strain evidence="2 3">MEDvA23</strain>
    </source>
</reference>
<dbReference type="SUPFAM" id="SSF56112">
    <property type="entry name" value="Protein kinase-like (PK-like)"/>
    <property type="match status" value="1"/>
</dbReference>
<organism evidence="2 3">
    <name type="scientific">Variovorax paradoxus</name>
    <dbReference type="NCBI Taxonomy" id="34073"/>
    <lineage>
        <taxon>Bacteria</taxon>
        <taxon>Pseudomonadati</taxon>
        <taxon>Pseudomonadota</taxon>
        <taxon>Betaproteobacteria</taxon>
        <taxon>Burkholderiales</taxon>
        <taxon>Comamonadaceae</taxon>
        <taxon>Variovorax</taxon>
    </lineage>
</organism>
<protein>
    <submittedName>
        <fullName evidence="2">Serine/threonine protein kinase</fullName>
    </submittedName>
</protein>
<feature type="domain" description="Protein kinase" evidence="1">
    <location>
        <begin position="70"/>
        <end position="328"/>
    </location>
</feature>
<dbReference type="AlphaFoldDB" id="A0A0D0LG98"/>
<dbReference type="InterPro" id="IPR011009">
    <property type="entry name" value="Kinase-like_dom_sf"/>
</dbReference>
<keyword evidence="2" id="KW-0418">Kinase</keyword>
<dbReference type="InterPro" id="IPR000719">
    <property type="entry name" value="Prot_kinase_dom"/>
</dbReference>
<dbReference type="Gene3D" id="1.10.510.10">
    <property type="entry name" value="Transferase(Phosphotransferase) domain 1"/>
    <property type="match status" value="1"/>
</dbReference>
<dbReference type="GO" id="GO:0005524">
    <property type="term" value="F:ATP binding"/>
    <property type="evidence" value="ECO:0007669"/>
    <property type="project" value="InterPro"/>
</dbReference>